<protein>
    <recommendedName>
        <fullName evidence="4">CABIT domain-containing protein</fullName>
    </recommendedName>
</protein>
<dbReference type="AlphaFoldDB" id="A0A818CYG5"/>
<feature type="compositionally biased region" description="Basic and acidic residues" evidence="1">
    <location>
        <begin position="614"/>
        <end position="635"/>
    </location>
</feature>
<organism evidence="2 3">
    <name type="scientific">Rotaria socialis</name>
    <dbReference type="NCBI Taxonomy" id="392032"/>
    <lineage>
        <taxon>Eukaryota</taxon>
        <taxon>Metazoa</taxon>
        <taxon>Spiralia</taxon>
        <taxon>Gnathifera</taxon>
        <taxon>Rotifera</taxon>
        <taxon>Eurotatoria</taxon>
        <taxon>Bdelloidea</taxon>
        <taxon>Philodinida</taxon>
        <taxon>Philodinidae</taxon>
        <taxon>Rotaria</taxon>
    </lineage>
</organism>
<dbReference type="Proteomes" id="UP000663825">
    <property type="component" value="Unassembled WGS sequence"/>
</dbReference>
<feature type="compositionally biased region" description="Polar residues" evidence="1">
    <location>
        <begin position="590"/>
        <end position="606"/>
    </location>
</feature>
<gene>
    <name evidence="2" type="ORF">TIS948_LOCUS30516</name>
</gene>
<accession>A0A818CYG5</accession>
<feature type="region of interest" description="Disordered" evidence="1">
    <location>
        <begin position="695"/>
        <end position="735"/>
    </location>
</feature>
<evidence type="ECO:0000256" key="1">
    <source>
        <dbReference type="SAM" id="MobiDB-lite"/>
    </source>
</evidence>
<sequence>MHYLLGGQHYYFPSSDEQSYTLEEFLDFKCNSEHRLPTVVRITALNNYGRIMKSLVSKDTPLLLLDIHQFESILAEYYSSNDRKYHSNKHRFTLNQGKLASKATAKFRNMKKLSTSLVTLSKTNLTDDNSDDDFDNMRIIIRNLNQKRSSVTPLCRIPINYHGFFELLNENDQAIKPFHKLSNLLITEYKDENNQQIPTQKWPNAFFLRSICKAYTKRYIPGERKLSGSADSCYGSLSDLDPQKNLLILNDDALVLQPGQIITIINQCSAYRSQTPEKEANVDQFASQSSSSWFRNKSRFFFLRKKPQSAHSHATQHATKNIYDISKKSEPYLKCQAEQGDIVYISIHESGLFSSINSQNNRSKSTSDSEHVDISGVFQLHDLLGNFRFPLCVNLLNNSISFDSIYAPANINQYESPFLSLTKFRLLLPYTENVIFACPLVIPSSFKSQVVVIPIPINSDIEVQRCLNMREITANRYYHNLIQVSSHIMNQYKTEFSYVHFPLVLNTTTKQILKRKQPLFKKRSQSESHIEYYASDLNKSSHRKSCEIFHHNDESDAVDDDDDDDDNNNKINNKNEKLHHRDSYEKIKQRLTNNLADSNQRQQSTRRSGHYAKIKTDKPRKYSRQQDADPEDENYRELDHIYDYIRSGDITDDIQRIQEKEQALNKQYNELNDTSQTCESALLNESTIKTRVTLNKRSDRRPPRSTNNNSRSKEINRFSHNLDDSRPYNNASDDDIHNVTHLETRRNTYNTVSASTYSKPIIKMNRSNRH</sequence>
<dbReference type="OrthoDB" id="6077228at2759"/>
<evidence type="ECO:0008006" key="4">
    <source>
        <dbReference type="Google" id="ProtNLM"/>
    </source>
</evidence>
<evidence type="ECO:0000313" key="2">
    <source>
        <dbReference type="EMBL" id="CAF3433207.1"/>
    </source>
</evidence>
<evidence type="ECO:0000313" key="3">
    <source>
        <dbReference type="Proteomes" id="UP000663825"/>
    </source>
</evidence>
<feature type="compositionally biased region" description="Basic and acidic residues" evidence="1">
    <location>
        <begin position="573"/>
        <end position="588"/>
    </location>
</feature>
<dbReference type="EMBL" id="CAJNXB010005646">
    <property type="protein sequence ID" value="CAF3433207.1"/>
    <property type="molecule type" value="Genomic_DNA"/>
</dbReference>
<feature type="compositionally biased region" description="Acidic residues" evidence="1">
    <location>
        <begin position="555"/>
        <end position="566"/>
    </location>
</feature>
<reference evidence="2" key="1">
    <citation type="submission" date="2021-02" db="EMBL/GenBank/DDBJ databases">
        <authorList>
            <person name="Nowell W R."/>
        </authorList>
    </citation>
    <scope>NUCLEOTIDE SEQUENCE</scope>
</reference>
<comment type="caution">
    <text evidence="2">The sequence shown here is derived from an EMBL/GenBank/DDBJ whole genome shotgun (WGS) entry which is preliminary data.</text>
</comment>
<proteinExistence type="predicted"/>
<name>A0A818CYG5_9BILA</name>
<feature type="region of interest" description="Disordered" evidence="1">
    <location>
        <begin position="554"/>
        <end position="635"/>
    </location>
</feature>
<feature type="compositionally biased region" description="Basic and acidic residues" evidence="1">
    <location>
        <begin position="711"/>
        <end position="726"/>
    </location>
</feature>